<evidence type="ECO:0000313" key="8">
    <source>
        <dbReference type="Proteomes" id="UP000625033"/>
    </source>
</evidence>
<keyword evidence="2" id="KW-0805">Transcription regulation</keyword>
<evidence type="ECO:0000256" key="5">
    <source>
        <dbReference type="PROSITE-ProRule" id="PRU00335"/>
    </source>
</evidence>
<dbReference type="Gene3D" id="1.10.357.10">
    <property type="entry name" value="Tetracycline Repressor, domain 2"/>
    <property type="match status" value="1"/>
</dbReference>
<dbReference type="Pfam" id="PF13977">
    <property type="entry name" value="TetR_C_6"/>
    <property type="match status" value="1"/>
</dbReference>
<evidence type="ECO:0000256" key="4">
    <source>
        <dbReference type="ARBA" id="ARBA00023163"/>
    </source>
</evidence>
<keyword evidence="4" id="KW-0804">Transcription</keyword>
<dbReference type="Proteomes" id="UP000625033">
    <property type="component" value="Unassembled WGS sequence"/>
</dbReference>
<gene>
    <name evidence="7" type="ORF">IW252_001899</name>
</gene>
<keyword evidence="8" id="KW-1185">Reference proteome</keyword>
<evidence type="ECO:0000259" key="6">
    <source>
        <dbReference type="PROSITE" id="PS50977"/>
    </source>
</evidence>
<comment type="caution">
    <text evidence="7">The sequence shown here is derived from an EMBL/GenBank/DDBJ whole genome shotgun (WGS) entry which is preliminary data.</text>
</comment>
<dbReference type="SUPFAM" id="SSF46689">
    <property type="entry name" value="Homeodomain-like"/>
    <property type="match status" value="1"/>
</dbReference>
<sequence length="193" mass="20872">MPNPSLDDAALFDAVVTVVTRRGFDELTLSDVASESGVDVRTLARSFPTKQALARGAFAQVFSRVSDELTVAVGERYGMDAIQVFIHTLLPDTAGKVTAAHLLLPFWQLALHDDDLAAASSSASDTWRLLLRTWLREGMAEGDIRADVPVDAVTEMVLNWVAGTQTAALGQARFNSADQLRSQAEAMLELLRG</sequence>
<keyword evidence="1" id="KW-0678">Repressor</keyword>
<dbReference type="Pfam" id="PF00440">
    <property type="entry name" value="TetR_N"/>
    <property type="match status" value="1"/>
</dbReference>
<evidence type="ECO:0000256" key="1">
    <source>
        <dbReference type="ARBA" id="ARBA00022491"/>
    </source>
</evidence>
<accession>A0A931D9X1</accession>
<evidence type="ECO:0000313" key="7">
    <source>
        <dbReference type="EMBL" id="MBG6085132.1"/>
    </source>
</evidence>
<dbReference type="PANTHER" id="PTHR30055">
    <property type="entry name" value="HTH-TYPE TRANSCRIPTIONAL REGULATOR RUTR"/>
    <property type="match status" value="1"/>
</dbReference>
<evidence type="ECO:0000256" key="2">
    <source>
        <dbReference type="ARBA" id="ARBA00023015"/>
    </source>
</evidence>
<protein>
    <submittedName>
        <fullName evidence="7">AcrR family transcriptional regulator</fullName>
    </submittedName>
</protein>
<dbReference type="GO" id="GO:0000976">
    <property type="term" value="F:transcription cis-regulatory region binding"/>
    <property type="evidence" value="ECO:0007669"/>
    <property type="project" value="TreeGrafter"/>
</dbReference>
<dbReference type="EMBL" id="JADOTZ010000001">
    <property type="protein sequence ID" value="MBG6085132.1"/>
    <property type="molecule type" value="Genomic_DNA"/>
</dbReference>
<dbReference type="InterPro" id="IPR036271">
    <property type="entry name" value="Tet_transcr_reg_TetR-rel_C_sf"/>
</dbReference>
<dbReference type="InterPro" id="IPR039538">
    <property type="entry name" value="BetI_C"/>
</dbReference>
<feature type="domain" description="HTH tetR-type" evidence="6">
    <location>
        <begin position="5"/>
        <end position="65"/>
    </location>
</feature>
<dbReference type="AlphaFoldDB" id="A0A931D9X1"/>
<dbReference type="InterPro" id="IPR050109">
    <property type="entry name" value="HTH-type_TetR-like_transc_reg"/>
</dbReference>
<dbReference type="InterPro" id="IPR001647">
    <property type="entry name" value="HTH_TetR"/>
</dbReference>
<organism evidence="7 8">
    <name type="scientific">Zhihengliuella flava</name>
    <dbReference type="NCBI Taxonomy" id="1285193"/>
    <lineage>
        <taxon>Bacteria</taxon>
        <taxon>Bacillati</taxon>
        <taxon>Actinomycetota</taxon>
        <taxon>Actinomycetes</taxon>
        <taxon>Micrococcales</taxon>
        <taxon>Micrococcaceae</taxon>
        <taxon>Zhihengliuella</taxon>
    </lineage>
</organism>
<dbReference type="GO" id="GO:0003700">
    <property type="term" value="F:DNA-binding transcription factor activity"/>
    <property type="evidence" value="ECO:0007669"/>
    <property type="project" value="TreeGrafter"/>
</dbReference>
<dbReference type="PANTHER" id="PTHR30055:SF234">
    <property type="entry name" value="HTH-TYPE TRANSCRIPTIONAL REGULATOR BETI"/>
    <property type="match status" value="1"/>
</dbReference>
<feature type="DNA-binding region" description="H-T-H motif" evidence="5">
    <location>
        <begin position="28"/>
        <end position="47"/>
    </location>
</feature>
<dbReference type="PROSITE" id="PS50977">
    <property type="entry name" value="HTH_TETR_2"/>
    <property type="match status" value="1"/>
</dbReference>
<dbReference type="InterPro" id="IPR009057">
    <property type="entry name" value="Homeodomain-like_sf"/>
</dbReference>
<dbReference type="RefSeq" id="WP_196836350.1">
    <property type="nucleotide sequence ID" value="NZ_JADOTZ010000001.1"/>
</dbReference>
<name>A0A931D9X1_9MICC</name>
<reference evidence="7" key="1">
    <citation type="submission" date="2020-11" db="EMBL/GenBank/DDBJ databases">
        <title>Sequencing the genomes of 1000 actinobacteria strains.</title>
        <authorList>
            <person name="Klenk H.-P."/>
        </authorList>
    </citation>
    <scope>NUCLEOTIDE SEQUENCE</scope>
    <source>
        <strain evidence="7">DSM 26152</strain>
    </source>
</reference>
<dbReference type="SUPFAM" id="SSF48498">
    <property type="entry name" value="Tetracyclin repressor-like, C-terminal domain"/>
    <property type="match status" value="1"/>
</dbReference>
<evidence type="ECO:0000256" key="3">
    <source>
        <dbReference type="ARBA" id="ARBA00023125"/>
    </source>
</evidence>
<keyword evidence="3 5" id="KW-0238">DNA-binding</keyword>
<proteinExistence type="predicted"/>